<evidence type="ECO:0008006" key="4">
    <source>
        <dbReference type="Google" id="ProtNLM"/>
    </source>
</evidence>
<evidence type="ECO:0000256" key="1">
    <source>
        <dbReference type="SAM" id="Phobius"/>
    </source>
</evidence>
<accession>A0A976M7W6</accession>
<sequence length="126" mass="14829">MDSEIFERRRHSLDSESLIRSNLSKVQVLDEEEEEDEGTKKKRLLENNIKFPLIVFVLTFLFPPLGFIFFLINKSLDKKSRRYAWFKRSLGLGSALSVIYMLIIASVLHHTVLYKHPEDEFGYGYE</sequence>
<dbReference type="OrthoDB" id="361504at2759"/>
<keyword evidence="1" id="KW-1133">Transmembrane helix</keyword>
<gene>
    <name evidence="2" type="ORF">MACJ_001074</name>
</gene>
<dbReference type="Proteomes" id="UP000244803">
    <property type="component" value="Chromosome 2"/>
</dbReference>
<protein>
    <recommendedName>
        <fullName evidence="4">Transmembrane protein</fullName>
    </recommendedName>
</protein>
<proteinExistence type="predicted"/>
<dbReference type="EMBL" id="CP056068">
    <property type="protein sequence ID" value="UKJ90143.1"/>
    <property type="molecule type" value="Genomic_DNA"/>
</dbReference>
<dbReference type="AlphaFoldDB" id="A0A976M7W6"/>
<name>A0A976M7W6_THEOR</name>
<evidence type="ECO:0000313" key="2">
    <source>
        <dbReference type="EMBL" id="UKJ90143.1"/>
    </source>
</evidence>
<evidence type="ECO:0000313" key="3">
    <source>
        <dbReference type="Proteomes" id="UP000244803"/>
    </source>
</evidence>
<reference evidence="2" key="1">
    <citation type="submission" date="2022-07" db="EMBL/GenBank/DDBJ databases">
        <title>Evaluation of T. orientalis genome assembly methods using nanopore sequencing and analysis of variation between genomes.</title>
        <authorList>
            <person name="Yam J."/>
            <person name="Micallef M.L."/>
            <person name="Liu M."/>
            <person name="Djordjevic S.P."/>
            <person name="Bogema D.R."/>
            <person name="Jenkins C."/>
        </authorList>
    </citation>
    <scope>NUCLEOTIDE SEQUENCE</scope>
    <source>
        <strain evidence="2">Fish Creek</strain>
    </source>
</reference>
<keyword evidence="1" id="KW-0812">Transmembrane</keyword>
<keyword evidence="1" id="KW-0472">Membrane</keyword>
<organism evidence="2 3">
    <name type="scientific">Theileria orientalis</name>
    <dbReference type="NCBI Taxonomy" id="68886"/>
    <lineage>
        <taxon>Eukaryota</taxon>
        <taxon>Sar</taxon>
        <taxon>Alveolata</taxon>
        <taxon>Apicomplexa</taxon>
        <taxon>Aconoidasida</taxon>
        <taxon>Piroplasmida</taxon>
        <taxon>Theileriidae</taxon>
        <taxon>Theileria</taxon>
    </lineage>
</organism>
<feature type="transmembrane region" description="Helical" evidence="1">
    <location>
        <begin position="51"/>
        <end position="72"/>
    </location>
</feature>
<feature type="transmembrane region" description="Helical" evidence="1">
    <location>
        <begin position="92"/>
        <end position="112"/>
    </location>
</feature>